<accession>A0A3E2HJ15</accession>
<keyword evidence="1" id="KW-0378">Hydrolase</keyword>
<feature type="chain" id="PRO_5017715542" description="NB-ARC domain-containing protein" evidence="2">
    <location>
        <begin position="19"/>
        <end position="1452"/>
    </location>
</feature>
<dbReference type="Gene3D" id="3.40.50.300">
    <property type="entry name" value="P-loop containing nucleotide triphosphate hydrolases"/>
    <property type="match status" value="1"/>
</dbReference>
<dbReference type="GO" id="GO:0009395">
    <property type="term" value="P:phospholipid catabolic process"/>
    <property type="evidence" value="ECO:0007669"/>
    <property type="project" value="TreeGrafter"/>
</dbReference>
<keyword evidence="5" id="KW-1185">Reference proteome</keyword>
<organism evidence="4 5">
    <name type="scientific">Scytalidium lignicola</name>
    <name type="common">Hyphomycete</name>
    <dbReference type="NCBI Taxonomy" id="5539"/>
    <lineage>
        <taxon>Eukaryota</taxon>
        <taxon>Fungi</taxon>
        <taxon>Dikarya</taxon>
        <taxon>Ascomycota</taxon>
        <taxon>Pezizomycotina</taxon>
        <taxon>Leotiomycetes</taxon>
        <taxon>Leotiomycetes incertae sedis</taxon>
        <taxon>Scytalidium</taxon>
    </lineage>
</organism>
<evidence type="ECO:0000313" key="5">
    <source>
        <dbReference type="Proteomes" id="UP000258309"/>
    </source>
</evidence>
<dbReference type="Pfam" id="PF13374">
    <property type="entry name" value="TPR_10"/>
    <property type="match status" value="2"/>
</dbReference>
<evidence type="ECO:0000256" key="2">
    <source>
        <dbReference type="SAM" id="SignalP"/>
    </source>
</evidence>
<dbReference type="OrthoDB" id="5086500at2759"/>
<keyword evidence="2" id="KW-0732">Signal</keyword>
<dbReference type="FunFam" id="3.40.720.10:FF:000064">
    <property type="entry name" value="Probable acid phosphatase Pho610"/>
    <property type="match status" value="1"/>
</dbReference>
<dbReference type="InterPro" id="IPR029058">
    <property type="entry name" value="AB_hydrolase_fold"/>
</dbReference>
<dbReference type="GO" id="GO:0016788">
    <property type="term" value="F:hydrolase activity, acting on ester bonds"/>
    <property type="evidence" value="ECO:0007669"/>
    <property type="project" value="InterPro"/>
</dbReference>
<dbReference type="SUPFAM" id="SSF52540">
    <property type="entry name" value="P-loop containing nucleoside triphosphate hydrolases"/>
    <property type="match status" value="1"/>
</dbReference>
<dbReference type="Proteomes" id="UP000258309">
    <property type="component" value="Unassembled WGS sequence"/>
</dbReference>
<feature type="signal peptide" evidence="2">
    <location>
        <begin position="1"/>
        <end position="18"/>
    </location>
</feature>
<dbReference type="SUPFAM" id="SSF48452">
    <property type="entry name" value="TPR-like"/>
    <property type="match status" value="2"/>
</dbReference>
<proteinExistence type="predicted"/>
<dbReference type="Pfam" id="PF04185">
    <property type="entry name" value="Phosphoesterase"/>
    <property type="match status" value="1"/>
</dbReference>
<dbReference type="GO" id="GO:0043531">
    <property type="term" value="F:ADP binding"/>
    <property type="evidence" value="ECO:0007669"/>
    <property type="project" value="InterPro"/>
</dbReference>
<name>A0A3E2HJ15_SCYLI</name>
<dbReference type="SUPFAM" id="SSF53474">
    <property type="entry name" value="alpha/beta-Hydrolases"/>
    <property type="match status" value="1"/>
</dbReference>
<dbReference type="InterPro" id="IPR027417">
    <property type="entry name" value="P-loop_NTPase"/>
</dbReference>
<feature type="non-terminal residue" evidence="4">
    <location>
        <position position="1452"/>
    </location>
</feature>
<feature type="non-terminal residue" evidence="4">
    <location>
        <position position="1"/>
    </location>
</feature>
<dbReference type="PANTHER" id="PTHR31956:SF15">
    <property type="entry name" value="ACID PHOSPHATASE PHOA"/>
    <property type="match status" value="1"/>
</dbReference>
<dbReference type="PANTHER" id="PTHR31956">
    <property type="entry name" value="NON-SPECIFIC PHOSPHOLIPASE C4-RELATED"/>
    <property type="match status" value="1"/>
</dbReference>
<gene>
    <name evidence="4" type="ORF">B7463_g2958</name>
</gene>
<dbReference type="Gene3D" id="1.25.40.10">
    <property type="entry name" value="Tetratricopeptide repeat domain"/>
    <property type="match status" value="2"/>
</dbReference>
<evidence type="ECO:0000259" key="3">
    <source>
        <dbReference type="Pfam" id="PF00931"/>
    </source>
</evidence>
<dbReference type="InterPro" id="IPR007312">
    <property type="entry name" value="Phosphoesterase"/>
</dbReference>
<protein>
    <recommendedName>
        <fullName evidence="3">NB-ARC domain-containing protein</fullName>
    </recommendedName>
</protein>
<dbReference type="Gene3D" id="3.40.720.10">
    <property type="entry name" value="Alkaline Phosphatase, subunit A"/>
    <property type="match status" value="1"/>
</dbReference>
<dbReference type="InterPro" id="IPR017850">
    <property type="entry name" value="Alkaline_phosphatase_core_sf"/>
</dbReference>
<dbReference type="Pfam" id="PF00931">
    <property type="entry name" value="NB-ARC"/>
    <property type="match status" value="1"/>
</dbReference>
<evidence type="ECO:0000256" key="1">
    <source>
        <dbReference type="ARBA" id="ARBA00022801"/>
    </source>
</evidence>
<dbReference type="OMA" id="GLGSYWY"/>
<dbReference type="EMBL" id="NCSJ02000036">
    <property type="protein sequence ID" value="RFU33387.1"/>
    <property type="molecule type" value="Genomic_DNA"/>
</dbReference>
<dbReference type="Pfam" id="PF13424">
    <property type="entry name" value="TPR_12"/>
    <property type="match status" value="1"/>
</dbReference>
<comment type="caution">
    <text evidence="4">The sequence shown here is derived from an EMBL/GenBank/DDBJ whole genome shotgun (WGS) entry which is preliminary data.</text>
</comment>
<sequence>MRFSTALATASLASVAVAAPAPNPASPTATDPADVYAAQATALTLSPTSHVKGAAFDRYVSIWFENTDYELAAADPNFQFFAKKGITLTSLEAVTHPSEPNYMATFGGDYFGLDGDQFVAVPANVSTVADLLEDKGISWGVYQEDMPYSGFQGFSWVNQKNGKNDYVRKHNPAILFDSVTNVPERLAVIKNLTMFYQDLEANTLPQWMFITPNMTSDGHDTSVTVAGNWLRSFLEPLLDDSNFMQNTLVLITFDENSSYAKQNRVFSVLLGDSVPAELVGTVDDHFYDHYSEISTVEANWDLYTLGRWDVGANVFANVAAHTDDRLRKWSTKPALSDVYFNASYPGAYNKHYTPIPVPDCHSRRNGRTTLPLVKSTWEKQQKWNYYHGELEIPDGANPPPVLIQQTVRHGEAWTPGPEGRRPYLKYFIMGLVVLYPDENDADINSRLGLDIVAVHGLNGDQFRTWTDPASEKLWLRDFLPEDIPLTRIMTFGYDATPLTDTDAGVEEHAIDLLKSIASVRALNVDVERPLLFMGHSLGGIVIKTALIMARQNNAIVQGYKDIDDNTIGIIFYGTPHKGSDMATFAERLSRAPKFVTPRNRATLLKTLRKGSGLLKKLEDDFLAHEWPKPYKFVSFYETKKTMGFSVVEKSSAVLNQLGSVSFREEQVPVVSDHRDICRYASKDDQTYLRSVESIKQICKETIAPPPKHEYFVVPHTANKNFTGREDILQRLKYCLIDGQYLPAKSQQRFVLYGLGGSGKTQTSLKFIQDHKKSFSGVFWIDASSIETIEKGFQDIGAACDQQENADSVRTWLSAKKDWLLVLDNADDPEMDISKFFPPGKRGTIIITSRNPDSRKHATSESWWWRIDRMDPEDAITLLLRSSLESPNDPMKRELALPIVECLGYFALAIVQAAAMLRQQLCILSGFCELYGKQKRQLLERGHTLADSDYQYSVYTTWEISIQKIKGMSDEYAPLALELLDIFSFLHFDIIRKDIFKRAHVFLIGVPLCSNSSLVRLMPSGWDDLVFSEALRILCTFSLINISESGDISIHPLVHEWSRDRMQDDERVKRWTMATMVLGSSITSGHALSEFQYRKYILTHIDACIASANGPLFSDRPIDIPMVAGNFVLAYFESGRYEEAITINEQRRKIFENTPNIPSEWKKSLVVMDSTVASCYADMGRFKEAVELRRKLVKGMIEVYGENSSGRFVEDANLAVHLLDAGEVDEALDLSMEVNRICTRLFGERSLQVLQCRSVIGSCYVAQGRLLEAIPIYEEVMSSYTKELGPLHRYTTSVKERLASVYLRLNQFKKAETLQDLAVAEKISMLGENHPLILKSQDWFATLCEETAKTIGGKQRALRRRKDVFQKMQEKLGNDNRDTMLCMDRLAQDYFLLGRYHKAKNMQLQVVKFMKENFGEDDSTTQVVTQRLEWFQKHEEIRYGIYWWVPKKYIDVY</sequence>
<dbReference type="InterPro" id="IPR011990">
    <property type="entry name" value="TPR-like_helical_dom_sf"/>
</dbReference>
<evidence type="ECO:0000313" key="4">
    <source>
        <dbReference type="EMBL" id="RFU33387.1"/>
    </source>
</evidence>
<feature type="domain" description="NB-ARC" evidence="3">
    <location>
        <begin position="746"/>
        <end position="880"/>
    </location>
</feature>
<dbReference type="InterPro" id="IPR002182">
    <property type="entry name" value="NB-ARC"/>
</dbReference>
<dbReference type="Gene3D" id="3.40.50.1820">
    <property type="entry name" value="alpha/beta hydrolase"/>
    <property type="match status" value="1"/>
</dbReference>
<reference evidence="4 5" key="1">
    <citation type="submission" date="2018-05" db="EMBL/GenBank/DDBJ databases">
        <title>Draft genome sequence of Scytalidium lignicola DSM 105466, a ubiquitous saprotrophic fungus.</title>
        <authorList>
            <person name="Buettner E."/>
            <person name="Gebauer A.M."/>
            <person name="Hofrichter M."/>
            <person name="Liers C."/>
            <person name="Kellner H."/>
        </authorList>
    </citation>
    <scope>NUCLEOTIDE SEQUENCE [LARGE SCALE GENOMIC DNA]</scope>
    <source>
        <strain evidence="4 5">DSM 105466</strain>
    </source>
</reference>